<evidence type="ECO:0000256" key="5">
    <source>
        <dbReference type="ARBA" id="ARBA00022989"/>
    </source>
</evidence>
<evidence type="ECO:0000256" key="7">
    <source>
        <dbReference type="ARBA" id="ARBA00023136"/>
    </source>
</evidence>
<dbReference type="SUPFAM" id="SSF54631">
    <property type="entry name" value="CBS-domain pair"/>
    <property type="match status" value="1"/>
</dbReference>
<accession>A0ABM9WSS3</accession>
<evidence type="ECO:0000256" key="3">
    <source>
        <dbReference type="ARBA" id="ARBA00022692"/>
    </source>
</evidence>
<dbReference type="Gene3D" id="3.10.580.10">
    <property type="entry name" value="CBS-domain"/>
    <property type="match status" value="1"/>
</dbReference>
<dbReference type="InterPro" id="IPR000644">
    <property type="entry name" value="CBS_dom"/>
</dbReference>
<dbReference type="EMBL" id="DS267837">
    <property type="protein sequence ID" value="EDN56410.1"/>
    <property type="molecule type" value="Genomic_DNA"/>
</dbReference>
<evidence type="ECO:0000256" key="4">
    <source>
        <dbReference type="ARBA" id="ARBA00022737"/>
    </source>
</evidence>
<dbReference type="PROSITE" id="PS51371">
    <property type="entry name" value="CBS"/>
    <property type="match status" value="1"/>
</dbReference>
<dbReference type="Pfam" id="PF00571">
    <property type="entry name" value="CBS"/>
    <property type="match status" value="1"/>
</dbReference>
<dbReference type="InterPro" id="IPR005170">
    <property type="entry name" value="Transptr-assoc_dom"/>
</dbReference>
<feature type="domain" description="CBS" evidence="11">
    <location>
        <begin position="326"/>
        <end position="382"/>
    </location>
</feature>
<evidence type="ECO:0008006" key="15">
    <source>
        <dbReference type="Google" id="ProtNLM"/>
    </source>
</evidence>
<feature type="transmembrane region" description="Helical" evidence="10">
    <location>
        <begin position="36"/>
        <end position="60"/>
    </location>
</feature>
<sequence>MYQNPSEVTEGFMHVEPDNRALHDLLATSHFLRVNLVMLLTCTLLGNVMDVLLLVGLIALNGAFAMSEIALVAAKSGRLKLIAEHNASAALALELKNNPTQFLSTIQIGITVIGLLSGIFGEATLSVPFENWLVTQGLEREIATVLSTMSVVLMITYFAIVVGELVPKRFAQNNAETIAIIVAYPIHWLAKLTTPFVFLLTFSTDTFLRLLRQNDSNGEIVTEEDIFAIVSEGSESGAIEPQEQLMIRNLLHLNDRLALSLMTPRCDIHYLDANQPIDVILTDLRQTQHSVWPVCKGSLDNIIGTISSKVLLDEYDELSISKLAKQLKRPRFVPESMKGLPLLNYMQQTSAEMVFIVDEYGDVQGLVTLYDLLKSIAGELGMAPQQVWAKQQKDGSWLMDALIPLNELKNKLELSSIEGEEREGFQTLNGLLTWLYGRVPNVGEHIHYQGWRFDILLVKKHRIMQVRVTKDTDTPTNNSEVE</sequence>
<keyword evidence="6 8" id="KW-0129">CBS domain</keyword>
<feature type="domain" description="CNNM transmembrane" evidence="12">
    <location>
        <begin position="43"/>
        <end position="243"/>
    </location>
</feature>
<keyword evidence="14" id="KW-1185">Reference proteome</keyword>
<dbReference type="InterPro" id="IPR046342">
    <property type="entry name" value="CBS_dom_sf"/>
</dbReference>
<dbReference type="InterPro" id="IPR016169">
    <property type="entry name" value="FAD-bd_PCMH_sub2"/>
</dbReference>
<gene>
    <name evidence="13" type="ORF">VEx25_0596</name>
</gene>
<keyword evidence="2" id="KW-1003">Cell membrane</keyword>
<dbReference type="PANTHER" id="PTHR43099">
    <property type="entry name" value="UPF0053 PROTEIN YRKA"/>
    <property type="match status" value="1"/>
</dbReference>
<dbReference type="PROSITE" id="PS51846">
    <property type="entry name" value="CNNM"/>
    <property type="match status" value="1"/>
</dbReference>
<feature type="transmembrane region" description="Helical" evidence="10">
    <location>
        <begin position="102"/>
        <end position="122"/>
    </location>
</feature>
<dbReference type="Pfam" id="PF03471">
    <property type="entry name" value="CorC_HlyC"/>
    <property type="match status" value="1"/>
</dbReference>
<keyword evidence="5 9" id="KW-1133">Transmembrane helix</keyword>
<keyword evidence="7 9" id="KW-0472">Membrane</keyword>
<organism evidence="13 14">
    <name type="scientific">Vibrio antiquarius (strain Ex25)</name>
    <dbReference type="NCBI Taxonomy" id="150340"/>
    <lineage>
        <taxon>Bacteria</taxon>
        <taxon>Pseudomonadati</taxon>
        <taxon>Pseudomonadota</taxon>
        <taxon>Gammaproteobacteria</taxon>
        <taxon>Vibrionales</taxon>
        <taxon>Vibrionaceae</taxon>
        <taxon>Vibrio</taxon>
        <taxon>Vibrio diabolicus subgroup</taxon>
    </lineage>
</organism>
<evidence type="ECO:0000313" key="14">
    <source>
        <dbReference type="Proteomes" id="UP000242664"/>
    </source>
</evidence>
<keyword evidence="4" id="KW-0677">Repeat</keyword>
<keyword evidence="3 9" id="KW-0812">Transmembrane</keyword>
<protein>
    <recommendedName>
        <fullName evidence="15">Hemolysin</fullName>
    </recommendedName>
</protein>
<dbReference type="InterPro" id="IPR036318">
    <property type="entry name" value="FAD-bd_PCMH-like_sf"/>
</dbReference>
<name>A0ABM9WSS3_VIBAE</name>
<evidence type="ECO:0000256" key="1">
    <source>
        <dbReference type="ARBA" id="ARBA00004651"/>
    </source>
</evidence>
<evidence type="ECO:0000313" key="13">
    <source>
        <dbReference type="EMBL" id="EDN56410.1"/>
    </source>
</evidence>
<dbReference type="InterPro" id="IPR002550">
    <property type="entry name" value="CNNM"/>
</dbReference>
<dbReference type="SUPFAM" id="SSF56176">
    <property type="entry name" value="FAD-binding/transporter-associated domain-like"/>
    <property type="match status" value="1"/>
</dbReference>
<dbReference type="Proteomes" id="UP000242664">
    <property type="component" value="Unassembled WGS sequence"/>
</dbReference>
<evidence type="ECO:0000256" key="10">
    <source>
        <dbReference type="SAM" id="Phobius"/>
    </source>
</evidence>
<evidence type="ECO:0000256" key="2">
    <source>
        <dbReference type="ARBA" id="ARBA00022475"/>
    </source>
</evidence>
<evidence type="ECO:0000259" key="12">
    <source>
        <dbReference type="PROSITE" id="PS51846"/>
    </source>
</evidence>
<proteinExistence type="predicted"/>
<feature type="transmembrane region" description="Helical" evidence="10">
    <location>
        <begin position="178"/>
        <end position="202"/>
    </location>
</feature>
<dbReference type="InterPro" id="IPR044751">
    <property type="entry name" value="Ion_transp-like_CBS"/>
</dbReference>
<evidence type="ECO:0000256" key="8">
    <source>
        <dbReference type="PROSITE-ProRule" id="PRU00703"/>
    </source>
</evidence>
<dbReference type="InterPro" id="IPR051676">
    <property type="entry name" value="UPF0053_domain"/>
</dbReference>
<evidence type="ECO:0000256" key="6">
    <source>
        <dbReference type="ARBA" id="ARBA00023122"/>
    </source>
</evidence>
<reference evidence="14" key="1">
    <citation type="submission" date="2006-10" db="EMBL/GenBank/DDBJ databases">
        <authorList>
            <person name="Heidelberg J."/>
            <person name="Sebastian Y."/>
        </authorList>
    </citation>
    <scope>NUCLEOTIDE SEQUENCE [LARGE SCALE GENOMIC DNA]</scope>
    <source>
        <strain evidence="14">EX25</strain>
    </source>
</reference>
<evidence type="ECO:0000259" key="11">
    <source>
        <dbReference type="PROSITE" id="PS51371"/>
    </source>
</evidence>
<dbReference type="SMART" id="SM01091">
    <property type="entry name" value="CorC_HlyC"/>
    <property type="match status" value="1"/>
</dbReference>
<feature type="transmembrane region" description="Helical" evidence="10">
    <location>
        <begin position="142"/>
        <end position="166"/>
    </location>
</feature>
<dbReference type="CDD" id="cd04590">
    <property type="entry name" value="CBS_pair_CorC_HlyC_assoc"/>
    <property type="match status" value="1"/>
</dbReference>
<comment type="subcellular location">
    <subcellularLocation>
        <location evidence="1">Cell membrane</location>
        <topology evidence="1">Multi-pass membrane protein</topology>
    </subcellularLocation>
</comment>
<dbReference type="PANTHER" id="PTHR43099:SF5">
    <property type="entry name" value="HLYC_CORC FAMILY TRANSPORTER"/>
    <property type="match status" value="1"/>
</dbReference>
<dbReference type="Gene3D" id="3.30.465.10">
    <property type="match status" value="1"/>
</dbReference>
<evidence type="ECO:0000256" key="9">
    <source>
        <dbReference type="PROSITE-ProRule" id="PRU01193"/>
    </source>
</evidence>
<dbReference type="Pfam" id="PF01595">
    <property type="entry name" value="CNNM"/>
    <property type="match status" value="1"/>
</dbReference>